<dbReference type="RefSeq" id="WP_344405879.1">
    <property type="nucleotide sequence ID" value="NZ_BAAASG010000024.1"/>
</dbReference>
<feature type="coiled-coil region" evidence="1">
    <location>
        <begin position="450"/>
        <end position="512"/>
    </location>
</feature>
<feature type="coiled-coil region" evidence="1">
    <location>
        <begin position="867"/>
        <end position="911"/>
    </location>
</feature>
<comment type="caution">
    <text evidence="3">The sequence shown here is derived from an EMBL/GenBank/DDBJ whole genome shotgun (WGS) entry which is preliminary data.</text>
</comment>
<feature type="region of interest" description="Disordered" evidence="2">
    <location>
        <begin position="1052"/>
        <end position="1073"/>
    </location>
</feature>
<sequence length="1545" mass="167210">MYELSRVRLYSIGPAGARYADTVLDLRGVGEPVPDPAPTQAEFFEEEPVGPPRRPAPAGVLFLENGGGKSVLLKLIFSVMLPGHRNTLGGASSGVLRKFLLADDCGHVALEWQHTLTGECVVVGKVSEWRGRQVSNDPRKFAEAWYSFRPGPGLSLDNLPVAEATAVRPAVEGQSGAQGRRRTMKGFRDALTEAGKAYPHLEVHWEEIHDRWIEHLGDLGLDPELFRYQREMNADEGEAAGLFAVKKDSDFTDLLLRAVTDTRDTDGLADLVSGFGNKLGRRAELIAEREFTAGSVDLLGRIVEAAEARARARDIHTGAERRTRTLARRLSARGVQERVRAADLAQRVTAAAYAVTHCEAARERSALIAAELAYRNASLALAAAEKSAAGQKRELAEARTLHSAWQAAEAVLRHRAAADRVARVAAAIQEAERDAAPALAARAKAAVDLVRALHAAAESAESLANEEEERSAALQEVGEAAYRDSTAAATEAQRARSEIGHLRQRLTEVEQETAEAVRAGWLDDSAPDADPARAALAASDAEKTAVAAWDTAREASHKATEHAREAASAESRAELTAARAADAAAATRRSYEAERRIAQSLAAEERLAELLNLSGKDARPSAPEARPSVPHPRHDTDSDEAALTPEELDRFADELRELLDDSVSFAERQLFELRTAAADDARILGALGDGGLLPPGPDVLATVEFLGEHGIPALPGWRYLAQAVDPADHARVLAARPELVDGVIITDPDTHARAREALSEAALLPRSAVAVGTAAALLAPTPAADSGDSNVFLVPPNPAMHDEHAADQERQALRERASERDEEIRTLAARLGKDRELAARLASWRTGCPAGRLVELARAAHDARVFAEEAEAELTEARSARAEADEVAAEAAQLRDERQEAAQKARRAADALAGLAFRLRERAGWQVKLRELADDGVEAEARAQACLERARAADEDRRGAQRAADDARRTARALRAERAEIAGAPDDVPEDDAAAPKSSLPALREAYRTASQVYEKVGVGADLRAEQARAESDESAARAELDRLSNKVRSRAEQLLQSPDGSDGPSRQAAAARAEELVQLLETRMSTASEQLGRLRGEAERHAPEDAEAHTELPEELEPRDAEHAQALLRTATAELASRTEALSQAREAHAELLDAHRAAEDAAGGFDEIAAMLRDLLREHALDEEQEEPEPYPGSLEEARQSAAEARRSLRGCAADLSAAEAAVREASDVLVRHANSTRYEQVRTPARQQIRELPAAALPEHAQKWADAFAPRLRVLTDELAQLERNRDSIVDRLRGLVESALATLRSAQRLSRLPEGLGEWSGQEFLRIRFEEPDQATLTERLGEVIDEATRAAVKKNSDLRRDGMSLLLRGVGAALQPKGVAVEILKPDAVLRAERVPVGQMGDVFSGGQLLTAAIALYCTMAALRSNDRGRDKHRHAGTLFLDNPIGRANATYLLELQRAVSDALGVQLLYTTGLFDTTALAEFPLVIRLRNDADLRAGLKYISVEEHLRPGLPQQPQAEEAVHSEITATRMFKRPAPANP</sequence>
<feature type="coiled-coil region" evidence="1">
    <location>
        <begin position="1275"/>
        <end position="1302"/>
    </location>
</feature>
<evidence type="ECO:0000313" key="3">
    <source>
        <dbReference type="EMBL" id="GAA2517558.1"/>
    </source>
</evidence>
<gene>
    <name evidence="3" type="ORF">GCM10010276_78830</name>
</gene>
<accession>A0ABN3NAQ6</accession>
<proteinExistence type="predicted"/>
<evidence type="ECO:0000256" key="1">
    <source>
        <dbReference type="SAM" id="Coils"/>
    </source>
</evidence>
<feature type="region of interest" description="Disordered" evidence="2">
    <location>
        <begin position="1184"/>
        <end position="1204"/>
    </location>
</feature>
<feature type="region of interest" description="Disordered" evidence="2">
    <location>
        <begin position="1098"/>
        <end position="1118"/>
    </location>
</feature>
<feature type="region of interest" description="Disordered" evidence="2">
    <location>
        <begin position="949"/>
        <end position="1000"/>
    </location>
</feature>
<keyword evidence="1" id="KW-0175">Coiled coil</keyword>
<reference evidence="3 4" key="1">
    <citation type="journal article" date="2019" name="Int. J. Syst. Evol. Microbiol.">
        <title>The Global Catalogue of Microorganisms (GCM) 10K type strain sequencing project: providing services to taxonomists for standard genome sequencing and annotation.</title>
        <authorList>
            <consortium name="The Broad Institute Genomics Platform"/>
            <consortium name="The Broad Institute Genome Sequencing Center for Infectious Disease"/>
            <person name="Wu L."/>
            <person name="Ma J."/>
        </authorList>
    </citation>
    <scope>NUCLEOTIDE SEQUENCE [LARGE SCALE GENOMIC DNA]</scope>
    <source>
        <strain evidence="3 4">JCM 4395</strain>
    </source>
</reference>
<evidence type="ECO:0000313" key="4">
    <source>
        <dbReference type="Proteomes" id="UP001501777"/>
    </source>
</evidence>
<dbReference type="Proteomes" id="UP001501777">
    <property type="component" value="Unassembled WGS sequence"/>
</dbReference>
<feature type="compositionally biased region" description="Basic and acidic residues" evidence="2">
    <location>
        <begin position="949"/>
        <end position="980"/>
    </location>
</feature>
<evidence type="ECO:0008006" key="5">
    <source>
        <dbReference type="Google" id="ProtNLM"/>
    </source>
</evidence>
<evidence type="ECO:0000256" key="2">
    <source>
        <dbReference type="SAM" id="MobiDB-lite"/>
    </source>
</evidence>
<dbReference type="EMBL" id="BAAASG010000024">
    <property type="protein sequence ID" value="GAA2517558.1"/>
    <property type="molecule type" value="Genomic_DNA"/>
</dbReference>
<name>A0ABN3NAQ6_STRLO</name>
<keyword evidence="4" id="KW-1185">Reference proteome</keyword>
<feature type="region of interest" description="Disordered" evidence="2">
    <location>
        <begin position="613"/>
        <end position="643"/>
    </location>
</feature>
<protein>
    <recommendedName>
        <fullName evidence="5">Chromosome segregation ATPase</fullName>
    </recommendedName>
</protein>
<organism evidence="3 4">
    <name type="scientific">Streptomyces longisporus</name>
    <dbReference type="NCBI Taxonomy" id="1948"/>
    <lineage>
        <taxon>Bacteria</taxon>
        <taxon>Bacillati</taxon>
        <taxon>Actinomycetota</taxon>
        <taxon>Actinomycetes</taxon>
        <taxon>Kitasatosporales</taxon>
        <taxon>Streptomycetaceae</taxon>
        <taxon>Streptomyces</taxon>
    </lineage>
</organism>